<dbReference type="SUPFAM" id="SSF49464">
    <property type="entry name" value="Carboxypeptidase regulatory domain-like"/>
    <property type="match status" value="1"/>
</dbReference>
<evidence type="ECO:0000313" key="3">
    <source>
        <dbReference type="Proteomes" id="UP001303407"/>
    </source>
</evidence>
<evidence type="ECO:0000313" key="2">
    <source>
        <dbReference type="EMBL" id="WNH13153.1"/>
    </source>
</evidence>
<evidence type="ECO:0000256" key="1">
    <source>
        <dbReference type="SAM" id="SignalP"/>
    </source>
</evidence>
<organism evidence="2 3">
    <name type="scientific">Thalassobellus suaedae</name>
    <dbReference type="NCBI Taxonomy" id="3074124"/>
    <lineage>
        <taxon>Bacteria</taxon>
        <taxon>Pseudomonadati</taxon>
        <taxon>Bacteroidota</taxon>
        <taxon>Flavobacteriia</taxon>
        <taxon>Flavobacteriales</taxon>
        <taxon>Flavobacteriaceae</taxon>
        <taxon>Thalassobellus</taxon>
    </lineage>
</organism>
<dbReference type="RefSeq" id="WP_415863131.1">
    <property type="nucleotide sequence ID" value="NZ_CP134536.1"/>
</dbReference>
<keyword evidence="1" id="KW-0732">Signal</keyword>
<feature type="chain" id="PRO_5046016514" evidence="1">
    <location>
        <begin position="20"/>
        <end position="252"/>
    </location>
</feature>
<dbReference type="Proteomes" id="UP001303407">
    <property type="component" value="Chromosome"/>
</dbReference>
<accession>A0ABY9Y4H0</accession>
<protein>
    <submittedName>
        <fullName evidence="2">Carboxypeptidase-like regulatory domain-containing protein</fullName>
    </submittedName>
</protein>
<feature type="signal peptide" evidence="1">
    <location>
        <begin position="1"/>
        <end position="19"/>
    </location>
</feature>
<name>A0ABY9Y4H0_9FLAO</name>
<reference evidence="2 3" key="1">
    <citation type="submission" date="2023-09" db="EMBL/GenBank/DDBJ databases">
        <title>Thalassobella suaedae gen. nov., sp. nov., a marine bacterium of the family Flavobacteriaceae isolated from a halophyte Suaeda japonica.</title>
        <authorList>
            <person name="Lee S.Y."/>
            <person name="Hwang C.Y."/>
        </authorList>
    </citation>
    <scope>NUCLEOTIDE SEQUENCE [LARGE SCALE GENOMIC DNA]</scope>
    <source>
        <strain evidence="2 3">HL-DH10</strain>
    </source>
</reference>
<proteinExistence type="predicted"/>
<keyword evidence="3" id="KW-1185">Reference proteome</keyword>
<gene>
    <name evidence="2" type="ORF">RHP49_02610</name>
</gene>
<sequence length="252" mass="29120">MTTKIKLLLLLILPTTVISQNITGKIYDEESTIKGAKIFNISNNTSTYTDDKGDFKIQASVNDTVILSSLFHKEKKVKLTENHLKETNVFELKKIVNALDEVLLSENREVVIFNAKIYAKIFSIQMKNDMKNRPYLYHPPPSGNIDFIKIAGLIGKLFKIKKKKDAPFITATYKTFDSLFKNDEFFNKNLLTNQLQIKEAYKPLFFDYCDVKQIDKQLLKKENRVILLDSLFNCSKEFLEIVEKSKKDSITN</sequence>
<dbReference type="EMBL" id="CP134536">
    <property type="protein sequence ID" value="WNH13153.1"/>
    <property type="molecule type" value="Genomic_DNA"/>
</dbReference>
<dbReference type="InterPro" id="IPR008969">
    <property type="entry name" value="CarboxyPept-like_regulatory"/>
</dbReference>
<dbReference type="Pfam" id="PF13715">
    <property type="entry name" value="CarbopepD_reg_2"/>
    <property type="match status" value="1"/>
</dbReference>